<keyword evidence="7" id="KW-1185">Reference proteome</keyword>
<dbReference type="SUPFAM" id="SSF56349">
    <property type="entry name" value="DNA breaking-rejoining enzymes"/>
    <property type="match status" value="1"/>
</dbReference>
<reference evidence="6" key="1">
    <citation type="submission" date="2022-10" db="EMBL/GenBank/DDBJ databases">
        <title>Description of microaerobic benzene degrading bacteria.</title>
        <authorList>
            <person name="Bedics A."/>
            <person name="Tancsics A."/>
            <person name="Banerjee S."/>
        </authorList>
    </citation>
    <scope>NUCLEOTIDE SEQUENCE</scope>
    <source>
        <strain evidence="6">D2M1</strain>
    </source>
</reference>
<comment type="caution">
    <text evidence="6">The sequence shown here is derived from an EMBL/GenBank/DDBJ whole genome shotgun (WGS) entry which is preliminary data.</text>
</comment>
<evidence type="ECO:0000256" key="4">
    <source>
        <dbReference type="ARBA" id="ARBA00023172"/>
    </source>
</evidence>
<dbReference type="PANTHER" id="PTHR30629">
    <property type="entry name" value="PROPHAGE INTEGRASE"/>
    <property type="match status" value="1"/>
</dbReference>
<evidence type="ECO:0000313" key="6">
    <source>
        <dbReference type="EMBL" id="MDD2180607.1"/>
    </source>
</evidence>
<dbReference type="Pfam" id="PF00589">
    <property type="entry name" value="Phage_integrase"/>
    <property type="match status" value="1"/>
</dbReference>
<dbReference type="InterPro" id="IPR002104">
    <property type="entry name" value="Integrase_catalytic"/>
</dbReference>
<gene>
    <name evidence="6" type="ORF">OIN59_24490</name>
</gene>
<evidence type="ECO:0000256" key="2">
    <source>
        <dbReference type="ARBA" id="ARBA00022908"/>
    </source>
</evidence>
<dbReference type="InterPro" id="IPR025166">
    <property type="entry name" value="Integrase_DNA_bind_dom"/>
</dbReference>
<evidence type="ECO:0000259" key="5">
    <source>
        <dbReference type="PROSITE" id="PS51898"/>
    </source>
</evidence>
<dbReference type="Gene3D" id="1.10.150.130">
    <property type="match status" value="1"/>
</dbReference>
<dbReference type="GO" id="GO:0003677">
    <property type="term" value="F:DNA binding"/>
    <property type="evidence" value="ECO:0007669"/>
    <property type="project" value="UniProtKB-KW"/>
</dbReference>
<dbReference type="EMBL" id="JAPCKI010000026">
    <property type="protein sequence ID" value="MDD2180607.1"/>
    <property type="molecule type" value="Genomic_DNA"/>
</dbReference>
<proteinExistence type="inferred from homology"/>
<dbReference type="InterPro" id="IPR010998">
    <property type="entry name" value="Integrase_recombinase_N"/>
</dbReference>
<dbReference type="InterPro" id="IPR053876">
    <property type="entry name" value="Phage_int_M"/>
</dbReference>
<organism evidence="6 7">
    <name type="scientific">Acidovorax benzenivorans</name>
    <dbReference type="NCBI Taxonomy" id="2987520"/>
    <lineage>
        <taxon>Bacteria</taxon>
        <taxon>Pseudomonadati</taxon>
        <taxon>Pseudomonadota</taxon>
        <taxon>Betaproteobacteria</taxon>
        <taxon>Burkholderiales</taxon>
        <taxon>Comamonadaceae</taxon>
        <taxon>Acidovorax</taxon>
    </lineage>
</organism>
<dbReference type="InterPro" id="IPR050808">
    <property type="entry name" value="Phage_Integrase"/>
</dbReference>
<dbReference type="Gene3D" id="3.30.160.390">
    <property type="entry name" value="Integrase, DNA-binding domain"/>
    <property type="match status" value="1"/>
</dbReference>
<dbReference type="Pfam" id="PF22022">
    <property type="entry name" value="Phage_int_M"/>
    <property type="match status" value="1"/>
</dbReference>
<dbReference type="InterPro" id="IPR038488">
    <property type="entry name" value="Integrase_DNA-bd_sf"/>
</dbReference>
<dbReference type="PROSITE" id="PS51898">
    <property type="entry name" value="TYR_RECOMBINASE"/>
    <property type="match status" value="1"/>
</dbReference>
<evidence type="ECO:0000256" key="1">
    <source>
        <dbReference type="ARBA" id="ARBA00008857"/>
    </source>
</evidence>
<keyword evidence="3 6" id="KW-0238">DNA-binding</keyword>
<evidence type="ECO:0000256" key="3">
    <source>
        <dbReference type="ARBA" id="ARBA00023125"/>
    </source>
</evidence>
<dbReference type="InterPro" id="IPR013762">
    <property type="entry name" value="Integrase-like_cat_sf"/>
</dbReference>
<dbReference type="Proteomes" id="UP001148932">
    <property type="component" value="Unassembled WGS sequence"/>
</dbReference>
<dbReference type="Gene3D" id="1.10.443.10">
    <property type="entry name" value="Intergrase catalytic core"/>
    <property type="match status" value="1"/>
</dbReference>
<dbReference type="CDD" id="cd00801">
    <property type="entry name" value="INT_P4_C"/>
    <property type="match status" value="1"/>
</dbReference>
<name>A0ABT5S5H6_9BURK</name>
<dbReference type="Pfam" id="PF13356">
    <property type="entry name" value="Arm-DNA-bind_3"/>
    <property type="match status" value="1"/>
</dbReference>
<accession>A0ABT5S5H6</accession>
<keyword evidence="4" id="KW-0233">DNA recombination</keyword>
<protein>
    <submittedName>
        <fullName evidence="6">Integrase arm-type DNA-binding domain-containing protein</fullName>
    </submittedName>
</protein>
<evidence type="ECO:0000313" key="7">
    <source>
        <dbReference type="Proteomes" id="UP001148932"/>
    </source>
</evidence>
<feature type="domain" description="Tyr recombinase" evidence="5">
    <location>
        <begin position="206"/>
        <end position="400"/>
    </location>
</feature>
<dbReference type="PANTHER" id="PTHR30629:SF2">
    <property type="entry name" value="PROPHAGE INTEGRASE INTS-RELATED"/>
    <property type="match status" value="1"/>
</dbReference>
<keyword evidence="2" id="KW-0229">DNA integration</keyword>
<dbReference type="InterPro" id="IPR011010">
    <property type="entry name" value="DNA_brk_join_enz"/>
</dbReference>
<comment type="similarity">
    <text evidence="1">Belongs to the 'phage' integrase family.</text>
</comment>
<dbReference type="RefSeq" id="WP_270174445.1">
    <property type="nucleotide sequence ID" value="NZ_JAPCKI010000026.1"/>
</dbReference>
<sequence length="451" mass="51225">MGQLNELQIKAAAPRDKEYLLADGDGLYLRVRPTGKVWVYRYKQFGKEAKLTLGHYPVVSLAAARKKARAEAEKRADGIDPREARRVEEERERVSRLNTFELTARAWHAQAKKDQEWSDGYAVKVMRHLELHIFPWIGALAMEAIAPTEVVRCLHRIKERGHLETAQRVREAVQHVFQYAVDVGTLGAGQNFVNKRTGGLPAPRARHYAAITDPQKLGQLLRDIQAYSGNVITRAALQLSPLLFQRPGQLRLAHWEDVNLDQAVWRCPPEKMKLREWKKRDSRTPTHLVPLPTQAVAILRDLLPLTGPTGPIFKSMAKRSEKTRYMSDNTVNSALRTLGYDTKEQITGHGFRATARTLIRELLGWDREVIERHLAHVSDEELGGSYDRTTHFEQRRRMIQVWADLLDHLAAGKPVGPVRDLRQTDPVPQELKECFASFASAENGEGFLAEA</sequence>